<accession>A0AAD7SV35</accession>
<gene>
    <name evidence="1" type="ORF">AAFF_G00235040</name>
</gene>
<comment type="caution">
    <text evidence="1">The sequence shown here is derived from an EMBL/GenBank/DDBJ whole genome shotgun (WGS) entry which is preliminary data.</text>
</comment>
<keyword evidence="2" id="KW-1185">Reference proteome</keyword>
<evidence type="ECO:0000313" key="2">
    <source>
        <dbReference type="Proteomes" id="UP001221898"/>
    </source>
</evidence>
<dbReference type="AlphaFoldDB" id="A0AAD7SV35"/>
<protein>
    <submittedName>
        <fullName evidence="1">Uncharacterized protein</fullName>
    </submittedName>
</protein>
<dbReference type="EMBL" id="JAINUG010000031">
    <property type="protein sequence ID" value="KAJ8409306.1"/>
    <property type="molecule type" value="Genomic_DNA"/>
</dbReference>
<name>A0AAD7SV35_9TELE</name>
<proteinExistence type="predicted"/>
<organism evidence="1 2">
    <name type="scientific">Aldrovandia affinis</name>
    <dbReference type="NCBI Taxonomy" id="143900"/>
    <lineage>
        <taxon>Eukaryota</taxon>
        <taxon>Metazoa</taxon>
        <taxon>Chordata</taxon>
        <taxon>Craniata</taxon>
        <taxon>Vertebrata</taxon>
        <taxon>Euteleostomi</taxon>
        <taxon>Actinopterygii</taxon>
        <taxon>Neopterygii</taxon>
        <taxon>Teleostei</taxon>
        <taxon>Notacanthiformes</taxon>
        <taxon>Halosauridae</taxon>
        <taxon>Aldrovandia</taxon>
    </lineage>
</organism>
<evidence type="ECO:0000313" key="1">
    <source>
        <dbReference type="EMBL" id="KAJ8409306.1"/>
    </source>
</evidence>
<reference evidence="1" key="1">
    <citation type="journal article" date="2023" name="Science">
        <title>Genome structures resolve the early diversification of teleost fishes.</title>
        <authorList>
            <person name="Parey E."/>
            <person name="Louis A."/>
            <person name="Montfort J."/>
            <person name="Bouchez O."/>
            <person name="Roques C."/>
            <person name="Iampietro C."/>
            <person name="Lluch J."/>
            <person name="Castinel A."/>
            <person name="Donnadieu C."/>
            <person name="Desvignes T."/>
            <person name="Floi Bucao C."/>
            <person name="Jouanno E."/>
            <person name="Wen M."/>
            <person name="Mejri S."/>
            <person name="Dirks R."/>
            <person name="Jansen H."/>
            <person name="Henkel C."/>
            <person name="Chen W.J."/>
            <person name="Zahm M."/>
            <person name="Cabau C."/>
            <person name="Klopp C."/>
            <person name="Thompson A.W."/>
            <person name="Robinson-Rechavi M."/>
            <person name="Braasch I."/>
            <person name="Lecointre G."/>
            <person name="Bobe J."/>
            <person name="Postlethwait J.H."/>
            <person name="Berthelot C."/>
            <person name="Roest Crollius H."/>
            <person name="Guiguen Y."/>
        </authorList>
    </citation>
    <scope>NUCLEOTIDE SEQUENCE</scope>
    <source>
        <strain evidence="1">NC1722</strain>
    </source>
</reference>
<sequence length="111" mass="12481">MTSDLYLKDSAPLHLASNLLGCWEDLGAGRPQPSKRSTEETDKRWTRLLISCGTLPPPGRAVPKRHVPSLAKIARHHPFKEANVMSPTARRKRFNEASQWQLALSSERVKV</sequence>
<dbReference type="Proteomes" id="UP001221898">
    <property type="component" value="Unassembled WGS sequence"/>
</dbReference>